<organism evidence="2">
    <name type="scientific">Magnetospirillum gryphiswaldense</name>
    <dbReference type="NCBI Taxonomy" id="55518"/>
    <lineage>
        <taxon>Bacteria</taxon>
        <taxon>Pseudomonadati</taxon>
        <taxon>Pseudomonadota</taxon>
        <taxon>Alphaproteobacteria</taxon>
        <taxon>Rhodospirillales</taxon>
        <taxon>Rhodospirillaceae</taxon>
        <taxon>Magnetospirillum</taxon>
    </lineage>
</organism>
<dbReference type="SUPFAM" id="SSF56281">
    <property type="entry name" value="Metallo-hydrolase/oxidoreductase"/>
    <property type="match status" value="1"/>
</dbReference>
<accession>A4U1C8</accession>
<dbReference type="PANTHER" id="PTHR42663:SF6">
    <property type="entry name" value="HYDROLASE C777.06C-RELATED"/>
    <property type="match status" value="1"/>
</dbReference>
<name>A4U1C8_9PROT</name>
<dbReference type="PANTHER" id="PTHR42663">
    <property type="entry name" value="HYDROLASE C777.06C-RELATED-RELATED"/>
    <property type="match status" value="1"/>
</dbReference>
<proteinExistence type="predicted"/>
<dbReference type="Pfam" id="PF12706">
    <property type="entry name" value="Lactamase_B_2"/>
    <property type="match status" value="1"/>
</dbReference>
<sequence>MKATILGCGAAGGVPSISRGWGACDPDNPRNRRRRPSILIHGPDGAILVDTSPDCREQLLDTGINRLAAVLYTHDHADHMHGIDDLREVNRAMRAHLPIHATAGVLDCIRSRFPYVVGGVGEGQSIYKPLLDLHPIDGVFSVGGVEVVPFDQDHGYCRTTGFRFGPLAYSTDVVELPESSFDILAGIDTWIVGCLSYDPHPTHAHLDKVLGWIERIRPRQAILTHMTPSLDYDTLCNILPPHVRPAHDGLIIEACTGENAAPR</sequence>
<dbReference type="RefSeq" id="WP_106001793.1">
    <property type="nucleotide sequence ID" value="NZ_CP027527.1"/>
</dbReference>
<evidence type="ECO:0000313" key="2">
    <source>
        <dbReference type="EMBL" id="CAM76685.1"/>
    </source>
</evidence>
<evidence type="ECO:0000259" key="1">
    <source>
        <dbReference type="SMART" id="SM00849"/>
    </source>
</evidence>
<reference evidence="2" key="1">
    <citation type="journal article" date="2007" name="J. Bacteriol.">
        <title>Comparative genome analysis of four magnetotactic bacteria reveals a complex set of group-specific genes implicated in magnetosome biomineralization and function.</title>
        <authorList>
            <person name="Richter M."/>
            <person name="Kube M."/>
            <person name="Bazylinski D.A."/>
            <person name="Lombardot T."/>
            <person name="Gloeckner F.O."/>
            <person name="Reinhardt R."/>
            <person name="Schueler D."/>
        </authorList>
    </citation>
    <scope>NUCLEOTIDE SEQUENCE</scope>
    <source>
        <strain evidence="2">MSR-1</strain>
    </source>
</reference>
<protein>
    <submittedName>
        <fullName evidence="2">PhnP-like protein</fullName>
    </submittedName>
</protein>
<dbReference type="SMART" id="SM00849">
    <property type="entry name" value="Lactamase_B"/>
    <property type="match status" value="1"/>
</dbReference>
<gene>
    <name evidence="2" type="ORF">MGR_3038</name>
</gene>
<dbReference type="CDD" id="cd16279">
    <property type="entry name" value="metallo-hydrolase-like_MBL-fold"/>
    <property type="match status" value="1"/>
</dbReference>
<dbReference type="Gene3D" id="3.60.15.10">
    <property type="entry name" value="Ribonuclease Z/Hydroxyacylglutathione hydrolase-like"/>
    <property type="match status" value="1"/>
</dbReference>
<dbReference type="AlphaFoldDB" id="A4U1C8"/>
<dbReference type="InterPro" id="IPR036866">
    <property type="entry name" value="RibonucZ/Hydroxyglut_hydro"/>
</dbReference>
<feature type="domain" description="Metallo-beta-lactamase" evidence="1">
    <location>
        <begin position="34"/>
        <end position="203"/>
    </location>
</feature>
<dbReference type="InterPro" id="IPR001279">
    <property type="entry name" value="Metallo-B-lactamas"/>
</dbReference>
<dbReference type="EMBL" id="CU459003">
    <property type="protein sequence ID" value="CAM76685.1"/>
    <property type="molecule type" value="Genomic_DNA"/>
</dbReference>